<organism evidence="2 3">
    <name type="scientific">Archangium lansingense</name>
    <dbReference type="NCBI Taxonomy" id="2995310"/>
    <lineage>
        <taxon>Bacteria</taxon>
        <taxon>Pseudomonadati</taxon>
        <taxon>Myxococcota</taxon>
        <taxon>Myxococcia</taxon>
        <taxon>Myxococcales</taxon>
        <taxon>Cystobacterineae</taxon>
        <taxon>Archangiaceae</taxon>
        <taxon>Archangium</taxon>
    </lineage>
</organism>
<evidence type="ECO:0000313" key="2">
    <source>
        <dbReference type="EMBL" id="MCY1072902.1"/>
    </source>
</evidence>
<feature type="region of interest" description="Disordered" evidence="1">
    <location>
        <begin position="43"/>
        <end position="93"/>
    </location>
</feature>
<proteinExistence type="predicted"/>
<protein>
    <recommendedName>
        <fullName evidence="4">Serine/threonine protein kinase</fullName>
    </recommendedName>
</protein>
<sequence>MKPWARRGRVLAGVGVGLALALGAWWLGSGQEVAPVKPVPEPARAVAAPPAPEAPPPAAAAPPVAPRKDSAPVKTKQQQTPGPQPEAAPKGWGPAVRNACAGLTGFALQACIAGQQQVPPSPPAPPPQECPAGALETMTRVLELRIGDRKSVDWGDVRGRSVRVYEDTPVRVAGDWEAGADFTGRGYKTALPGYTRISGRLYAREGRVYGRLTAARTPDGVTYPVCMELMDTDSNVGLELQPGSEPGKMMVDPVVRVRVVDRFK</sequence>
<evidence type="ECO:0000256" key="1">
    <source>
        <dbReference type="SAM" id="MobiDB-lite"/>
    </source>
</evidence>
<dbReference type="EMBL" id="JAPNKA010000001">
    <property type="protein sequence ID" value="MCY1072902.1"/>
    <property type="molecule type" value="Genomic_DNA"/>
</dbReference>
<gene>
    <name evidence="2" type="ORF">OV287_00270</name>
</gene>
<accession>A0ABT3ZU18</accession>
<evidence type="ECO:0008006" key="4">
    <source>
        <dbReference type="Google" id="ProtNLM"/>
    </source>
</evidence>
<name>A0ABT3ZU18_9BACT</name>
<reference evidence="2 3" key="1">
    <citation type="submission" date="2022-11" db="EMBL/GenBank/DDBJ databases">
        <title>Minimal conservation of predation-associated metabolite biosynthetic gene clusters underscores biosynthetic potential of Myxococcota including descriptions for ten novel species: Archangium lansinium sp. nov., Myxococcus landrumus sp. nov., Nannocystis bai.</title>
        <authorList>
            <person name="Ahearne A."/>
            <person name="Stevens C."/>
            <person name="Phillips K."/>
        </authorList>
    </citation>
    <scope>NUCLEOTIDE SEQUENCE [LARGE SCALE GENOMIC DNA]</scope>
    <source>
        <strain evidence="2 3">MIWBW</strain>
    </source>
</reference>
<dbReference type="RefSeq" id="WP_267531925.1">
    <property type="nucleotide sequence ID" value="NZ_JAPNKA010000001.1"/>
</dbReference>
<feature type="compositionally biased region" description="Low complexity" evidence="1">
    <location>
        <begin position="72"/>
        <end position="81"/>
    </location>
</feature>
<keyword evidence="3" id="KW-1185">Reference proteome</keyword>
<evidence type="ECO:0000313" key="3">
    <source>
        <dbReference type="Proteomes" id="UP001207654"/>
    </source>
</evidence>
<feature type="compositionally biased region" description="Pro residues" evidence="1">
    <location>
        <begin position="49"/>
        <end position="65"/>
    </location>
</feature>
<dbReference type="Proteomes" id="UP001207654">
    <property type="component" value="Unassembled WGS sequence"/>
</dbReference>
<comment type="caution">
    <text evidence="2">The sequence shown here is derived from an EMBL/GenBank/DDBJ whole genome shotgun (WGS) entry which is preliminary data.</text>
</comment>